<dbReference type="Pfam" id="PF01321">
    <property type="entry name" value="Creatinase_N"/>
    <property type="match status" value="1"/>
</dbReference>
<sequence length="368" mass="38884">MHQDRLTRVRAAMVGAGIDVCLLSVGPDLPWLIGYEAMPLERLTMLVVPVDGEPTLVVPKLEVPRVVHRSEVFALRGWGESEDPVAIVSELVGSARHAAIGNRTWSQFLVGLQTQLPAVAFSNASEVIGPLRSVKDPHELAVLRAAGAAVDRIAAELQSGEIALIGRTEAEVSAELSRRILAEGHHRVNFAIVAAGENAASPHHEPGNRVIGPNEVVLCDFGGTMHSEGGAGYCSDITRCVVTGDPSQEMLEVYGVLLDAQRAAVAAGSVGTTCEAVDAAARGPITDAGYGEWFMHRTGHGIGVEEHEDPYIVVGNSHQLEVGNVYSVEPGIYLPGRFGFRLEDIVATAATGPDPLNSADHALVSVDA</sequence>
<dbReference type="InterPro" id="IPR029149">
    <property type="entry name" value="Creatin/AminoP/Spt16_N"/>
</dbReference>
<evidence type="ECO:0000313" key="5">
    <source>
        <dbReference type="EMBL" id="CAB4323135.1"/>
    </source>
</evidence>
<dbReference type="EMBL" id="CAFBNC010000039">
    <property type="protein sequence ID" value="CAB4935786.1"/>
    <property type="molecule type" value="Genomic_DNA"/>
</dbReference>
<dbReference type="Gene3D" id="3.90.230.10">
    <property type="entry name" value="Creatinase/methionine aminopeptidase superfamily"/>
    <property type="match status" value="1"/>
</dbReference>
<feature type="domain" description="Peptidase M24" evidence="3">
    <location>
        <begin position="143"/>
        <end position="347"/>
    </location>
</feature>
<gene>
    <name evidence="5" type="ORF">UFOPK1392_00885</name>
    <name evidence="6" type="ORF">UFOPK3733_00958</name>
</gene>
<dbReference type="PANTHER" id="PTHR46112">
    <property type="entry name" value="AMINOPEPTIDASE"/>
    <property type="match status" value="1"/>
</dbReference>
<name>A0A6J5YCF9_9ZZZZ</name>
<dbReference type="PANTHER" id="PTHR46112:SF3">
    <property type="entry name" value="AMINOPEPTIDASE YPDF"/>
    <property type="match status" value="1"/>
</dbReference>
<proteinExistence type="predicted"/>
<dbReference type="InterPro" id="IPR000994">
    <property type="entry name" value="Pept_M24"/>
</dbReference>
<keyword evidence="2" id="KW-0378">Hydrolase</keyword>
<dbReference type="InterPro" id="IPR050659">
    <property type="entry name" value="Peptidase_M24B"/>
</dbReference>
<organism evidence="5">
    <name type="scientific">freshwater metagenome</name>
    <dbReference type="NCBI Taxonomy" id="449393"/>
    <lineage>
        <taxon>unclassified sequences</taxon>
        <taxon>metagenomes</taxon>
        <taxon>ecological metagenomes</taxon>
    </lineage>
</organism>
<dbReference type="Gene3D" id="3.40.350.10">
    <property type="entry name" value="Creatinase/prolidase N-terminal domain"/>
    <property type="match status" value="1"/>
</dbReference>
<dbReference type="InterPro" id="IPR001131">
    <property type="entry name" value="Peptidase_M24B_aminopep-P_CS"/>
</dbReference>
<feature type="domain" description="Creatinase N-terminal" evidence="4">
    <location>
        <begin position="5"/>
        <end position="134"/>
    </location>
</feature>
<dbReference type="GO" id="GO:0046872">
    <property type="term" value="F:metal ion binding"/>
    <property type="evidence" value="ECO:0007669"/>
    <property type="project" value="UniProtKB-KW"/>
</dbReference>
<dbReference type="EMBL" id="CAEMXZ010000028">
    <property type="protein sequence ID" value="CAB4323135.1"/>
    <property type="molecule type" value="Genomic_DNA"/>
</dbReference>
<evidence type="ECO:0000256" key="2">
    <source>
        <dbReference type="ARBA" id="ARBA00022801"/>
    </source>
</evidence>
<evidence type="ECO:0000313" key="6">
    <source>
        <dbReference type="EMBL" id="CAB4935786.1"/>
    </source>
</evidence>
<keyword evidence="1" id="KW-0479">Metal-binding</keyword>
<evidence type="ECO:0000256" key="1">
    <source>
        <dbReference type="ARBA" id="ARBA00022723"/>
    </source>
</evidence>
<evidence type="ECO:0000259" key="3">
    <source>
        <dbReference type="Pfam" id="PF00557"/>
    </source>
</evidence>
<dbReference type="AlphaFoldDB" id="A0A6J5YCF9"/>
<dbReference type="Pfam" id="PF00557">
    <property type="entry name" value="Peptidase_M24"/>
    <property type="match status" value="1"/>
</dbReference>
<dbReference type="InterPro" id="IPR036005">
    <property type="entry name" value="Creatinase/aminopeptidase-like"/>
</dbReference>
<protein>
    <submittedName>
        <fullName evidence="5">Unannotated protein</fullName>
    </submittedName>
</protein>
<dbReference type="SUPFAM" id="SSF55920">
    <property type="entry name" value="Creatinase/aminopeptidase"/>
    <property type="match status" value="1"/>
</dbReference>
<dbReference type="InterPro" id="IPR000587">
    <property type="entry name" value="Creatinase_N"/>
</dbReference>
<evidence type="ECO:0000259" key="4">
    <source>
        <dbReference type="Pfam" id="PF01321"/>
    </source>
</evidence>
<accession>A0A6J5YCF9</accession>
<dbReference type="GO" id="GO:0016787">
    <property type="term" value="F:hydrolase activity"/>
    <property type="evidence" value="ECO:0007669"/>
    <property type="project" value="UniProtKB-KW"/>
</dbReference>
<dbReference type="PROSITE" id="PS00491">
    <property type="entry name" value="PROLINE_PEPTIDASE"/>
    <property type="match status" value="1"/>
</dbReference>
<reference evidence="5" key="1">
    <citation type="submission" date="2020-05" db="EMBL/GenBank/DDBJ databases">
        <authorList>
            <person name="Chiriac C."/>
            <person name="Salcher M."/>
            <person name="Ghai R."/>
            <person name="Kavagutti S V."/>
        </authorList>
    </citation>
    <scope>NUCLEOTIDE SEQUENCE</scope>
</reference>
<dbReference type="SUPFAM" id="SSF53092">
    <property type="entry name" value="Creatinase/prolidase N-terminal domain"/>
    <property type="match status" value="1"/>
</dbReference>